<dbReference type="Pfam" id="PF04969">
    <property type="entry name" value="CS"/>
    <property type="match status" value="1"/>
</dbReference>
<dbReference type="InterPro" id="IPR008978">
    <property type="entry name" value="HSP20-like_chaperone"/>
</dbReference>
<dbReference type="PROSITE" id="PS51203">
    <property type="entry name" value="CS"/>
    <property type="match status" value="1"/>
</dbReference>
<dbReference type="InterPro" id="IPR007052">
    <property type="entry name" value="CS_dom"/>
</dbReference>
<dbReference type="PANTHER" id="PTHR21664:SF1">
    <property type="entry name" value="NUDC DOMAIN-CONTAINING PROTEIN 1"/>
    <property type="match status" value="1"/>
</dbReference>
<evidence type="ECO:0000313" key="8">
    <source>
        <dbReference type="Proteomes" id="UP000193411"/>
    </source>
</evidence>
<accession>A0A1Y2HLE1</accession>
<protein>
    <recommendedName>
        <fullName evidence="3">NudC domain-containing protein 1</fullName>
    </recommendedName>
</protein>
<evidence type="ECO:0000256" key="2">
    <source>
        <dbReference type="ARBA" id="ARBA00004496"/>
    </source>
</evidence>
<keyword evidence="4" id="KW-0963">Cytoplasm</keyword>
<dbReference type="STRING" id="765915.A0A1Y2HLE1"/>
<comment type="subcellular location">
    <subcellularLocation>
        <location evidence="2">Cytoplasm</location>
    </subcellularLocation>
    <subcellularLocation>
        <location evidence="1">Nucleus</location>
    </subcellularLocation>
</comment>
<dbReference type="PANTHER" id="PTHR21664">
    <property type="entry name" value="CHRONIC MYELOGENOUS LEUKEMIA TUMOR ANTIGEN 66"/>
    <property type="match status" value="1"/>
</dbReference>
<dbReference type="SUPFAM" id="SSF49764">
    <property type="entry name" value="HSP20-like chaperones"/>
    <property type="match status" value="1"/>
</dbReference>
<dbReference type="Proteomes" id="UP000193411">
    <property type="component" value="Unassembled WGS sequence"/>
</dbReference>
<reference evidence="7 8" key="1">
    <citation type="submission" date="2016-07" db="EMBL/GenBank/DDBJ databases">
        <title>Pervasive Adenine N6-methylation of Active Genes in Fungi.</title>
        <authorList>
            <consortium name="DOE Joint Genome Institute"/>
            <person name="Mondo S.J."/>
            <person name="Dannebaum R.O."/>
            <person name="Kuo R.C."/>
            <person name="Labutti K."/>
            <person name="Haridas S."/>
            <person name="Kuo A."/>
            <person name="Salamov A."/>
            <person name="Ahrendt S.R."/>
            <person name="Lipzen A."/>
            <person name="Sullivan W."/>
            <person name="Andreopoulos W.B."/>
            <person name="Clum A."/>
            <person name="Lindquist E."/>
            <person name="Daum C."/>
            <person name="Ramamoorthy G.K."/>
            <person name="Gryganskyi A."/>
            <person name="Culley D."/>
            <person name="Magnuson J.K."/>
            <person name="James T.Y."/>
            <person name="O'Malley M.A."/>
            <person name="Stajich J.E."/>
            <person name="Spatafora J.W."/>
            <person name="Visel A."/>
            <person name="Grigoriev I.V."/>
        </authorList>
    </citation>
    <scope>NUCLEOTIDE SEQUENCE [LARGE SCALE GENOMIC DNA]</scope>
    <source>
        <strain evidence="7 8">PL171</strain>
    </source>
</reference>
<dbReference type="EMBL" id="MCFL01000022">
    <property type="protein sequence ID" value="ORZ35400.1"/>
    <property type="molecule type" value="Genomic_DNA"/>
</dbReference>
<evidence type="ECO:0000256" key="1">
    <source>
        <dbReference type="ARBA" id="ARBA00004123"/>
    </source>
</evidence>
<name>A0A1Y2HLE1_9FUNG</name>
<evidence type="ECO:0000259" key="6">
    <source>
        <dbReference type="PROSITE" id="PS51203"/>
    </source>
</evidence>
<sequence>MKMDLGVNRALLNPRFDGYKLSTPHPSFSLHSIHVHQPLQPVLESKSYALTAAKFAFNNLVSIGSSLVAFIDSSWHLVLVSLQSESVVGTLGLPQPPLPAAELPPSLLLVRSSDNPYLQEQNHLVIVGDGCGSIFVIDVPVTAPADTRIVARYNHHQPAVVSDALCIPKEQSLGHSTLHLTIYSLAVANDTTSASTAVQFQGTQLAFQLSALDSPTLALTPDKATAMWSSSTHPVLAHLSPDASTLTLAACAPIHALCTPSPPPPPPPSAAAPEPATCTVFRSDKYAWWWHQSHSDVTIHISLTSPASKHAIQSTISATHISLKLVHTALTIFSHAPLWAPVWPDDSLWTLEDNGATLTLHLEKRDHGTRWPQLLLHDTPGAQVLETVDASEQAAHVEQLGKYTASEPIDQEPAPAPAAPVTMNDPLEDIDLLADQSRTHVSLLSLDAGACQLLATHALGAYLCPVMSFGGPGMCVKSDVDGLLYTAAANRASLGHSGTAHAFAYVQASKRDRRISVATRGWAAVVDVSGGVYLYVFGREREGKAPQYVVESGVGNEGDDVVGVVAVDGVGSGLGKLVVLVGRRVVCVDVDKLVDGQFM</sequence>
<dbReference type="GO" id="GO:0005737">
    <property type="term" value="C:cytoplasm"/>
    <property type="evidence" value="ECO:0007669"/>
    <property type="project" value="UniProtKB-SubCell"/>
</dbReference>
<gene>
    <name evidence="7" type="ORF">BCR44DRAFT_1434140</name>
</gene>
<keyword evidence="5" id="KW-0539">Nucleus</keyword>
<dbReference type="AlphaFoldDB" id="A0A1Y2HLE1"/>
<dbReference type="OrthoDB" id="428655at2759"/>
<proteinExistence type="predicted"/>
<keyword evidence="8" id="KW-1185">Reference proteome</keyword>
<evidence type="ECO:0000256" key="4">
    <source>
        <dbReference type="ARBA" id="ARBA00022490"/>
    </source>
</evidence>
<evidence type="ECO:0000256" key="5">
    <source>
        <dbReference type="ARBA" id="ARBA00023242"/>
    </source>
</evidence>
<organism evidence="7 8">
    <name type="scientific">Catenaria anguillulae PL171</name>
    <dbReference type="NCBI Taxonomy" id="765915"/>
    <lineage>
        <taxon>Eukaryota</taxon>
        <taxon>Fungi</taxon>
        <taxon>Fungi incertae sedis</taxon>
        <taxon>Blastocladiomycota</taxon>
        <taxon>Blastocladiomycetes</taxon>
        <taxon>Blastocladiales</taxon>
        <taxon>Catenariaceae</taxon>
        <taxon>Catenaria</taxon>
    </lineage>
</organism>
<evidence type="ECO:0000256" key="3">
    <source>
        <dbReference type="ARBA" id="ARBA00018915"/>
    </source>
</evidence>
<comment type="caution">
    <text evidence="7">The sequence shown here is derived from an EMBL/GenBank/DDBJ whole genome shotgun (WGS) entry which is preliminary data.</text>
</comment>
<dbReference type="GO" id="GO:0005634">
    <property type="term" value="C:nucleus"/>
    <property type="evidence" value="ECO:0007669"/>
    <property type="project" value="UniProtKB-SubCell"/>
</dbReference>
<feature type="domain" description="CS" evidence="6">
    <location>
        <begin position="283"/>
        <end position="375"/>
    </location>
</feature>
<evidence type="ECO:0000313" key="7">
    <source>
        <dbReference type="EMBL" id="ORZ35400.1"/>
    </source>
</evidence>
<dbReference type="CDD" id="cd06467">
    <property type="entry name" value="p23_NUDC_like"/>
    <property type="match status" value="1"/>
</dbReference>
<dbReference type="Gene3D" id="2.60.40.790">
    <property type="match status" value="1"/>
</dbReference>
<dbReference type="InterPro" id="IPR037895">
    <property type="entry name" value="NUDCD1"/>
</dbReference>